<feature type="domain" description="Gliding motility protein SprA N-terminal" evidence="3">
    <location>
        <begin position="1113"/>
        <end position="1607"/>
    </location>
</feature>
<evidence type="ECO:0000313" key="4">
    <source>
        <dbReference type="EMBL" id="KEZ92740.1"/>
    </source>
</evidence>
<organism evidence="4 5">
    <name type="scientific">Nonlabens ulvanivorans</name>
    <name type="common">Persicivirga ulvanivorans</name>
    <dbReference type="NCBI Taxonomy" id="906888"/>
    <lineage>
        <taxon>Bacteria</taxon>
        <taxon>Pseudomonadati</taxon>
        <taxon>Bacteroidota</taxon>
        <taxon>Flavobacteriia</taxon>
        <taxon>Flavobacteriales</taxon>
        <taxon>Flavobacteriaceae</taxon>
        <taxon>Nonlabens</taxon>
    </lineage>
</organism>
<dbReference type="EMBL" id="JPJI01000032">
    <property type="protein sequence ID" value="KEZ92740.1"/>
    <property type="molecule type" value="Genomic_DNA"/>
</dbReference>
<dbReference type="NCBIfam" id="TIGR04189">
    <property type="entry name" value="surface_SprA"/>
    <property type="match status" value="1"/>
</dbReference>
<evidence type="ECO:0000313" key="5">
    <source>
        <dbReference type="Proteomes" id="UP000028531"/>
    </source>
</evidence>
<dbReference type="Proteomes" id="UP000028531">
    <property type="component" value="Unassembled WGS sequence"/>
</dbReference>
<evidence type="ECO:0000256" key="2">
    <source>
        <dbReference type="SAM" id="SignalP"/>
    </source>
</evidence>
<gene>
    <name evidence="4" type="ORF">IL45_11415</name>
</gene>
<feature type="signal peptide" evidence="2">
    <location>
        <begin position="1"/>
        <end position="27"/>
    </location>
</feature>
<dbReference type="InterPro" id="IPR026377">
    <property type="entry name" value="Cell_surface_SprA"/>
</dbReference>
<keyword evidence="2" id="KW-0732">Signal</keyword>
<name>A0A084JUV6_NONUL</name>
<accession>A0A084JUV6</accession>
<dbReference type="OrthoDB" id="9806090at2"/>
<evidence type="ECO:0000259" key="3">
    <source>
        <dbReference type="Pfam" id="PF14349"/>
    </source>
</evidence>
<sequence>MKYSSLQLFNKYVAFIGCFLIFAFAKAQQTPPTTAQDSTKTGVIIGDIDLPDPPSIVTLYTYDPDLDRYIYKSEFNGFQIGYPFMLTRDQYLDRVMKERMTQYFKDKAAAIAGKTEADKEKQKNLLPNFYVDSDLFESIFGGTEISVVPQGSVEVDLGMLFNKSDNPSFSPRNRSNATFDFNQRINLSLVGKVGTRLNVNANYDTQSTFNFQNQIKLDYTPTEDDILQSIEVGNISMPLNSTLIRGAQSLFGVKAELQFGKTRITGVFSEQQSESRTVQAAGGASVNDFDFFSLDYDENRHYFLSHYFRDNYDETLANYPFINTNIQITRAEVWITNRGNRTQDVRNLVAIQDIGESDPANIGLGTIPGGFINAAAGSFPSNENNDFNPRGINGAAQSILTDAIRDISTVQSGFGGAQVNEGFDYVTLENARKLTENEYTLNTQLGYISLRQRLNNDEVLAVAFQYTAGGKVYQVGEFANDGVVATDVIDSTDPTQIAVNNQNLVVKLLKSNLTNVSEPIWDLMMKNIYNLGGSQLSQEDFRMNIFYQFPPELNYITPAAPTLANPVAEPLPVDVDQTTLIKVFNLDRLNQQGDPQPDGDGFFDFIPGLTIDQENGRIIFTTVEPFGNYLFNKLDNTPGTGLEDYDQPTSYNANQAKYVYRDMYVTTKAQALQTADKNKYLIKGQYKATGREGIPIGAFNVPRGSVTVTAGGRTLQEGIDYSVDYQGGRVIILDQALLNSNTPIQVSTENNSVFNQQTKRFTGINVEHRFSEDFILGGTFLNLKERPITQKSTYGFEPINNTIVGANFIYNTQVPFLTRMVNKLPNIDTDVESSISLRGELAYLFPGSPAGDDFEGQASAYVDDFEGSQTSIDILSPFAWSLASVPQAFEGSGSTSNALAYNFSRAQLSWYTIDPIFYGTQRPADITDDDISDPRTRRVFIEELFPNVDLQQGQQQVINTLDLNYLPSQRGPYNYNPAAAGSNILPNPEDNWAGIMRQFSSTDFEQTNVEYIQFWVMDPFVYDPTNAGGTISINLGSISEDILKDNRKQYENGLPDDGSTTLTNATDYGKVPVNQSLVYAFDTDGAQRTNQDIGLDGLNDIEENTQFGAFGPDDPARDNYEYFLATSGDIVTRYRRYNNTQGNSPTEVTQDDRGATTLPDVEDINRDNTMNTIDSYFEYDIPVDPTRMTVATNEYIFDTKEVQTTLPNGNTIDTRWVQFRVPLSDPNREVIGGINDFRAIRFMRMYLTDFNQETLLRFGSMDLVRGDYRRYTATLEEDLDDPSDDGTVFEVEGVNIENNESRQPIPYRLPPGVEREELRTQNQNIRQNEQSLALRVCGLESEDGRSVFKNIRIDMRQYENLRMFVHAESLVNEVAIGDDELEAFIRIGIDYTDNYYEIRLPLKPTAFGTTVREEIWPEANEFNIDLSLLQEIKARVLSNPSLNISEVNFFDESTLTDATAANLNQHKYGIKGNPNFGDVRAMMIGVRNASTNDICGEVWFNEMRLSGLKNQGGYAAVMNMDANIADFASVSATGRRSTIGFGAIEQGPNERDRENVTQYDVTTNLNLGQLLPEKWGVKLPFSYSIGEETITPQFDPQFEDIELETRLDNANSDAERDIIREQSEDYTMRQSVNLIGVRKERTGDSKPMPYDIENFTFSGSYNQTDQRNFEIEKFQDQSVNVGTTYNYAFPKAEVEPFKKLVGDNSYLKFLKDFNVNLLPNSFAASGNILRQYNTQKFRDLQLDTNPVDTDGDGIPDAQNITIDPLSNRNYTMNHQYAINWDITKSLQFNLSANNDRVIRSYINDDDSIDESYGIWTDFLDEGIPNSHSQQLQATYKLPLDKFPFLAFAKASYTYTADFNWQRNSQQFAQLDGIPDLGNTVQNANTHRINTTLDLDKLYKYVGLEKVKFGPVANRARSRNNTRSRNARPSTPGAANAQDEKDKTPKKNFGNKAYNTLIGIATSVKRAQINYQENNGIFLPGYTPAIGFIGTLKPTTGFTFGSQAEIRDIAARKGWLTLFQDFNQQYSEVESRQLDINVNVDLLKDLKIDLVGNRAYQETYTENYRVDPENLTYQSLTPNTFGNYSITTNMIGTAFNKSTISESKNFDNFRNNRLVIAERLAEQFYGNTTYSRDADGYPEGFSRNSQDVLLPAFLAAYEGRDAKDQKTSAFKDIPLPNWTLKYTGLMNLKWFRKRFRRFSINHGYRSSYTINQFQTNLDYSPGNRNLTYSDQSPDALNQTGDFKSRNLFFNVNLSEQFSPLIKLDFEMKNSVSIAAEVRKDRVVSLSFDNNLLTEINGNEFILGLGYRIKDLKFKTNVGGRSQIIKSDLNMRLDGSVRDNVTIIRYLDLGTEENLQNGIFTDASQATAGQTIYGLKFTADYNLSQAFTAIFYYDHTFSEFAISTAFPQTTIRSGITLRYTFGN</sequence>
<dbReference type="RefSeq" id="WP_036583932.1">
    <property type="nucleotide sequence ID" value="NZ_JPJI01000032.1"/>
</dbReference>
<feature type="domain" description="Gliding motility protein SprA N-terminal" evidence="3">
    <location>
        <begin position="59"/>
        <end position="447"/>
    </location>
</feature>
<protein>
    <submittedName>
        <fullName evidence="4">SprA protein</fullName>
    </submittedName>
</protein>
<evidence type="ECO:0000256" key="1">
    <source>
        <dbReference type="SAM" id="MobiDB-lite"/>
    </source>
</evidence>
<dbReference type="InterPro" id="IPR025684">
    <property type="entry name" value="SprA_N_dom"/>
</dbReference>
<dbReference type="Pfam" id="PF14349">
    <property type="entry name" value="SprA_N"/>
    <property type="match status" value="2"/>
</dbReference>
<feature type="region of interest" description="Disordered" evidence="1">
    <location>
        <begin position="1912"/>
        <end position="1947"/>
    </location>
</feature>
<proteinExistence type="predicted"/>
<feature type="compositionally biased region" description="Basic residues" evidence="1">
    <location>
        <begin position="1915"/>
        <end position="1925"/>
    </location>
</feature>
<reference evidence="4 5" key="1">
    <citation type="submission" date="2014-07" db="EMBL/GenBank/DDBJ databases">
        <title>Draft genome sequence of Nonlabens ulvanivorans, an ulvan degrading bacterium.</title>
        <authorList>
            <person name="Kopel M."/>
            <person name="Helbert W."/>
            <person name="Henrissat B."/>
            <person name="Doniger T."/>
            <person name="Banin E."/>
        </authorList>
    </citation>
    <scope>NUCLEOTIDE SEQUENCE [LARGE SCALE GENOMIC DNA]</scope>
    <source>
        <strain evidence="4 5">PLR</strain>
    </source>
</reference>
<feature type="chain" id="PRO_5001777735" evidence="2">
    <location>
        <begin position="28"/>
        <end position="2421"/>
    </location>
</feature>
<comment type="caution">
    <text evidence="4">The sequence shown here is derived from an EMBL/GenBank/DDBJ whole genome shotgun (WGS) entry which is preliminary data.</text>
</comment>